<evidence type="ECO:0000256" key="3">
    <source>
        <dbReference type="ARBA" id="ARBA00022827"/>
    </source>
</evidence>
<dbReference type="RefSeq" id="WP_379879147.1">
    <property type="nucleotide sequence ID" value="NZ_JBHPON010000001.1"/>
</dbReference>
<name>A0ABW1KU79_9PROT</name>
<dbReference type="Gene3D" id="3.30.465.10">
    <property type="match status" value="1"/>
</dbReference>
<comment type="similarity">
    <text evidence="1">Belongs to the FAD-binding oxidoreductase/transferase type 4 family.</text>
</comment>
<dbReference type="InterPro" id="IPR016167">
    <property type="entry name" value="FAD-bd_PCMH_sub1"/>
</dbReference>
<dbReference type="Gene3D" id="3.30.43.10">
    <property type="entry name" value="Uridine Diphospho-n-acetylenolpyruvylglucosamine Reductase, domain 2"/>
    <property type="match status" value="1"/>
</dbReference>
<dbReference type="InterPro" id="IPR006094">
    <property type="entry name" value="Oxid_FAD_bind_N"/>
</dbReference>
<feature type="domain" description="FAD-binding PCMH-type" evidence="4">
    <location>
        <begin position="51"/>
        <end position="234"/>
    </location>
</feature>
<dbReference type="PROSITE" id="PS51387">
    <property type="entry name" value="FAD_PCMH"/>
    <property type="match status" value="1"/>
</dbReference>
<keyword evidence="2" id="KW-0285">Flavoprotein</keyword>
<comment type="caution">
    <text evidence="5">The sequence shown here is derived from an EMBL/GenBank/DDBJ whole genome shotgun (WGS) entry which is preliminary data.</text>
</comment>
<evidence type="ECO:0000313" key="5">
    <source>
        <dbReference type="EMBL" id="MFC6035514.1"/>
    </source>
</evidence>
<dbReference type="InterPro" id="IPR036318">
    <property type="entry name" value="FAD-bd_PCMH-like_sf"/>
</dbReference>
<dbReference type="Pfam" id="PF01565">
    <property type="entry name" value="FAD_binding_4"/>
    <property type="match status" value="1"/>
</dbReference>
<dbReference type="InterPro" id="IPR016164">
    <property type="entry name" value="FAD-linked_Oxase-like_C"/>
</dbReference>
<dbReference type="Proteomes" id="UP001596116">
    <property type="component" value="Unassembled WGS sequence"/>
</dbReference>
<proteinExistence type="inferred from homology"/>
<evidence type="ECO:0000259" key="4">
    <source>
        <dbReference type="PROSITE" id="PS51387"/>
    </source>
</evidence>
<reference evidence="5 6" key="1">
    <citation type="submission" date="2024-09" db="EMBL/GenBank/DDBJ databases">
        <authorList>
            <person name="Zhang Z.-H."/>
        </authorList>
    </citation>
    <scope>NUCLEOTIDE SEQUENCE [LARGE SCALE GENOMIC DNA]</scope>
    <source>
        <strain evidence="5 6">HHTR114</strain>
    </source>
</reference>
<sequence>MENEGDVPSRGNPHRDAGSFLARVENIVGKQRLLTDLDTRRLYSTDFSEIEMQTAIAVIRPRNTQEISEIICVAAETGVAITARGGGMSYTLGYVPRDENTAVLDMTSMNAIRIHAEDRLIEIEPGATWAQVHEALRSTGLRIGCMGTMSGIAATVGGGLGNNATGHGRGDITDDLMGLEAVLGDGSVILTGALSTNPERPVLRSYGPDLTGLFTHDAGVFGVKTRAVFRLHPKPEGVAFVCYGFADASDLVRALCEVERLGVMASNMAFSNYHHRLFATMKPSPDEAKAVARSVMEMAPSKLRGLSSLFSLARPGGFNYLLKWPFSTFGVIDAYDQATADKMARAAGAVMRRHGGVKLPSSLGVAFRAQPYMPIERLMIGVDGECTIPTNCGVALSQSEALLNAVENFFAENEADMKAHDVTWTRLFLTSKGGFGMEPILYWNDRPSALRMAQLSSERRAEFEAKPENKSSRDFALDLRRRLVERVDTLHPYHFQIGKYYDYHSALQSDAAWRALVKFKDTLDPSGLLNPGGLGLG</sequence>
<dbReference type="EMBL" id="JBHPON010000001">
    <property type="protein sequence ID" value="MFC6035514.1"/>
    <property type="molecule type" value="Genomic_DNA"/>
</dbReference>
<evidence type="ECO:0000313" key="6">
    <source>
        <dbReference type="Proteomes" id="UP001596116"/>
    </source>
</evidence>
<keyword evidence="6" id="KW-1185">Reference proteome</keyword>
<keyword evidence="3" id="KW-0274">FAD</keyword>
<dbReference type="InterPro" id="IPR016169">
    <property type="entry name" value="FAD-bd_PCMH_sub2"/>
</dbReference>
<dbReference type="InterPro" id="IPR016166">
    <property type="entry name" value="FAD-bd_PCMH"/>
</dbReference>
<organism evidence="5 6">
    <name type="scientific">Hyphococcus aureus</name>
    <dbReference type="NCBI Taxonomy" id="2666033"/>
    <lineage>
        <taxon>Bacteria</taxon>
        <taxon>Pseudomonadati</taxon>
        <taxon>Pseudomonadota</taxon>
        <taxon>Alphaproteobacteria</taxon>
        <taxon>Parvularculales</taxon>
        <taxon>Parvularculaceae</taxon>
        <taxon>Hyphococcus</taxon>
    </lineage>
</organism>
<evidence type="ECO:0000256" key="2">
    <source>
        <dbReference type="ARBA" id="ARBA00022630"/>
    </source>
</evidence>
<dbReference type="PANTHER" id="PTHR11748">
    <property type="entry name" value="D-LACTATE DEHYDROGENASE"/>
    <property type="match status" value="1"/>
</dbReference>
<dbReference type="PANTHER" id="PTHR11748:SF111">
    <property type="entry name" value="D-LACTATE DEHYDROGENASE, MITOCHONDRIAL-RELATED"/>
    <property type="match status" value="1"/>
</dbReference>
<accession>A0ABW1KU79</accession>
<dbReference type="SUPFAM" id="SSF55103">
    <property type="entry name" value="FAD-linked oxidases, C-terminal domain"/>
    <property type="match status" value="1"/>
</dbReference>
<gene>
    <name evidence="5" type="ORF">ACFMB1_08175</name>
</gene>
<protein>
    <submittedName>
        <fullName evidence="5">FAD-binding oxidoreductase</fullName>
    </submittedName>
</protein>
<evidence type="ECO:0000256" key="1">
    <source>
        <dbReference type="ARBA" id="ARBA00008000"/>
    </source>
</evidence>
<dbReference type="SUPFAM" id="SSF56176">
    <property type="entry name" value="FAD-binding/transporter-associated domain-like"/>
    <property type="match status" value="1"/>
</dbReference>